<comment type="caution">
    <text evidence="2">The sequence shown here is derived from an EMBL/GenBank/DDBJ whole genome shotgun (WGS) entry which is preliminary data.</text>
</comment>
<proteinExistence type="inferred from homology"/>
<protein>
    <submittedName>
        <fullName evidence="2">Short-chain dehydrogenase</fullName>
    </submittedName>
</protein>
<dbReference type="SUPFAM" id="SSF51735">
    <property type="entry name" value="NAD(P)-binding Rossmann-fold domains"/>
    <property type="match status" value="1"/>
</dbReference>
<dbReference type="Pfam" id="PF13561">
    <property type="entry name" value="adh_short_C2"/>
    <property type="match status" value="1"/>
</dbReference>
<dbReference type="Gene3D" id="3.40.50.720">
    <property type="entry name" value="NAD(P)-binding Rossmann-like Domain"/>
    <property type="match status" value="1"/>
</dbReference>
<dbReference type="GO" id="GO:0006633">
    <property type="term" value="P:fatty acid biosynthetic process"/>
    <property type="evidence" value="ECO:0007669"/>
    <property type="project" value="TreeGrafter"/>
</dbReference>
<evidence type="ECO:0000256" key="1">
    <source>
        <dbReference type="ARBA" id="ARBA00006484"/>
    </source>
</evidence>
<dbReference type="AlphaFoldDB" id="A0A9W6JUJ8"/>
<reference evidence="2" key="1">
    <citation type="journal article" date="2014" name="Int. J. Syst. Evol. Microbiol.">
        <title>Complete genome sequence of Corynebacterium casei LMG S-19264T (=DSM 44701T), isolated from a smear-ripened cheese.</title>
        <authorList>
            <consortium name="US DOE Joint Genome Institute (JGI-PGF)"/>
            <person name="Walter F."/>
            <person name="Albersmeier A."/>
            <person name="Kalinowski J."/>
            <person name="Ruckert C."/>
        </authorList>
    </citation>
    <scope>NUCLEOTIDE SEQUENCE</scope>
    <source>
        <strain evidence="2">VKM B-2789</strain>
    </source>
</reference>
<dbReference type="InterPro" id="IPR002347">
    <property type="entry name" value="SDR_fam"/>
</dbReference>
<dbReference type="InterPro" id="IPR036291">
    <property type="entry name" value="NAD(P)-bd_dom_sf"/>
</dbReference>
<dbReference type="PANTHER" id="PTHR42760:SF122">
    <property type="entry name" value="NAD(P)-BINDING PROTEIN"/>
    <property type="match status" value="1"/>
</dbReference>
<organism evidence="2 3">
    <name type="scientific">Ancylobacter defluvii</name>
    <dbReference type="NCBI Taxonomy" id="1282440"/>
    <lineage>
        <taxon>Bacteria</taxon>
        <taxon>Pseudomonadati</taxon>
        <taxon>Pseudomonadota</taxon>
        <taxon>Alphaproteobacteria</taxon>
        <taxon>Hyphomicrobiales</taxon>
        <taxon>Xanthobacteraceae</taxon>
        <taxon>Ancylobacter</taxon>
    </lineage>
</organism>
<keyword evidence="3" id="KW-1185">Reference proteome</keyword>
<dbReference type="CDD" id="cd05233">
    <property type="entry name" value="SDR_c"/>
    <property type="match status" value="1"/>
</dbReference>
<dbReference type="FunFam" id="3.40.50.720:FF:000084">
    <property type="entry name" value="Short-chain dehydrogenase reductase"/>
    <property type="match status" value="1"/>
</dbReference>
<evidence type="ECO:0000313" key="2">
    <source>
        <dbReference type="EMBL" id="GLK82803.1"/>
    </source>
</evidence>
<evidence type="ECO:0000313" key="3">
    <source>
        <dbReference type="Proteomes" id="UP001143330"/>
    </source>
</evidence>
<reference evidence="2" key="2">
    <citation type="submission" date="2023-01" db="EMBL/GenBank/DDBJ databases">
        <authorList>
            <person name="Sun Q."/>
            <person name="Evtushenko L."/>
        </authorList>
    </citation>
    <scope>NUCLEOTIDE SEQUENCE</scope>
    <source>
        <strain evidence="2">VKM B-2789</strain>
    </source>
</reference>
<sequence>MPQRFERKVALVTGGGSGIGAAIAHRLAAEGAAVMISGRTEKRLTETASDMPATRTATFVANVASRRECDALVAATVARFGRLDTLVNAAGMNLVGTIEGTSDEQWDDCLSSDLSGVFYMSRAAVPHLIASKGSIVNIGSVSSLGGGWNHAAYNAAKGGVANLTRSIACDLGKFGVRANTVAPGLTVTEMVDAIMEDEALLEKAWERVPLRRAGQPEEIAATVAFLASEEATWITGIVLPVDGGQTCTDGGPEWGK</sequence>
<dbReference type="GO" id="GO:0048038">
    <property type="term" value="F:quinone binding"/>
    <property type="evidence" value="ECO:0007669"/>
    <property type="project" value="TreeGrafter"/>
</dbReference>
<dbReference type="GO" id="GO:0016616">
    <property type="term" value="F:oxidoreductase activity, acting on the CH-OH group of donors, NAD or NADP as acceptor"/>
    <property type="evidence" value="ECO:0007669"/>
    <property type="project" value="TreeGrafter"/>
</dbReference>
<dbReference type="PRINTS" id="PR00081">
    <property type="entry name" value="GDHRDH"/>
</dbReference>
<dbReference type="Proteomes" id="UP001143330">
    <property type="component" value="Unassembled WGS sequence"/>
</dbReference>
<accession>A0A9W6JUJ8</accession>
<dbReference type="NCBIfam" id="NF005559">
    <property type="entry name" value="PRK07231.1"/>
    <property type="match status" value="1"/>
</dbReference>
<gene>
    <name evidence="2" type="ORF">GCM10017653_08720</name>
</gene>
<dbReference type="RefSeq" id="WP_213366325.1">
    <property type="nucleotide sequence ID" value="NZ_BSFM01000004.1"/>
</dbReference>
<dbReference type="PRINTS" id="PR00080">
    <property type="entry name" value="SDRFAMILY"/>
</dbReference>
<dbReference type="PROSITE" id="PS00061">
    <property type="entry name" value="ADH_SHORT"/>
    <property type="match status" value="1"/>
</dbReference>
<dbReference type="EMBL" id="BSFM01000004">
    <property type="protein sequence ID" value="GLK82803.1"/>
    <property type="molecule type" value="Genomic_DNA"/>
</dbReference>
<dbReference type="PANTHER" id="PTHR42760">
    <property type="entry name" value="SHORT-CHAIN DEHYDROGENASES/REDUCTASES FAMILY MEMBER"/>
    <property type="match status" value="1"/>
</dbReference>
<dbReference type="InterPro" id="IPR020904">
    <property type="entry name" value="Sc_DH/Rdtase_CS"/>
</dbReference>
<name>A0A9W6JUJ8_9HYPH</name>
<comment type="similarity">
    <text evidence="1">Belongs to the short-chain dehydrogenases/reductases (SDR) family.</text>
</comment>